<name>A0A4Y2HRV0_ARAVE</name>
<evidence type="ECO:0000313" key="2">
    <source>
        <dbReference type="Proteomes" id="UP000499080"/>
    </source>
</evidence>
<dbReference type="EMBL" id="BGPR01002123">
    <property type="protein sequence ID" value="GBM68136.1"/>
    <property type="molecule type" value="Genomic_DNA"/>
</dbReference>
<dbReference type="AlphaFoldDB" id="A0A4Y2HRV0"/>
<reference evidence="1 2" key="1">
    <citation type="journal article" date="2019" name="Sci. Rep.">
        <title>Orb-weaving spider Araneus ventricosus genome elucidates the spidroin gene catalogue.</title>
        <authorList>
            <person name="Kono N."/>
            <person name="Nakamura H."/>
            <person name="Ohtoshi R."/>
            <person name="Moran D.A.P."/>
            <person name="Shinohara A."/>
            <person name="Yoshida Y."/>
            <person name="Fujiwara M."/>
            <person name="Mori M."/>
            <person name="Tomita M."/>
            <person name="Arakawa K."/>
        </authorList>
    </citation>
    <scope>NUCLEOTIDE SEQUENCE [LARGE SCALE GENOMIC DNA]</scope>
</reference>
<gene>
    <name evidence="1" type="ORF">AVEN_6028_1</name>
</gene>
<accession>A0A4Y2HRV0</accession>
<protein>
    <submittedName>
        <fullName evidence="1">Uncharacterized protein</fullName>
    </submittedName>
</protein>
<evidence type="ECO:0000313" key="1">
    <source>
        <dbReference type="EMBL" id="GBM68136.1"/>
    </source>
</evidence>
<keyword evidence="2" id="KW-1185">Reference proteome</keyword>
<proteinExistence type="predicted"/>
<dbReference type="Proteomes" id="UP000499080">
    <property type="component" value="Unassembled WGS sequence"/>
</dbReference>
<sequence length="115" mass="12247">MSTETFKPKSSAKILKISSASVAPCSLHALCTWPNCLPIPALQSDFCIYSSSRNKGGSVCLHLLCVLHLPPSPSRAPEKANIVDDHPPLTPKELAKVIQVRKTSGARSSSPGDAR</sequence>
<organism evidence="1 2">
    <name type="scientific">Araneus ventricosus</name>
    <name type="common">Orbweaver spider</name>
    <name type="synonym">Epeira ventricosa</name>
    <dbReference type="NCBI Taxonomy" id="182803"/>
    <lineage>
        <taxon>Eukaryota</taxon>
        <taxon>Metazoa</taxon>
        <taxon>Ecdysozoa</taxon>
        <taxon>Arthropoda</taxon>
        <taxon>Chelicerata</taxon>
        <taxon>Arachnida</taxon>
        <taxon>Araneae</taxon>
        <taxon>Araneomorphae</taxon>
        <taxon>Entelegynae</taxon>
        <taxon>Araneoidea</taxon>
        <taxon>Araneidae</taxon>
        <taxon>Araneus</taxon>
    </lineage>
</organism>
<comment type="caution">
    <text evidence="1">The sequence shown here is derived from an EMBL/GenBank/DDBJ whole genome shotgun (WGS) entry which is preliminary data.</text>
</comment>